<evidence type="ECO:0000313" key="2">
    <source>
        <dbReference type="EMBL" id="KXJ87816.1"/>
    </source>
</evidence>
<feature type="transmembrane region" description="Helical" evidence="1">
    <location>
        <begin position="57"/>
        <end position="77"/>
    </location>
</feature>
<keyword evidence="3" id="KW-1185">Reference proteome</keyword>
<gene>
    <name evidence="2" type="ORF">Micbo1qcDRAFT_167404</name>
</gene>
<dbReference type="EMBL" id="KQ964261">
    <property type="protein sequence ID" value="KXJ87816.1"/>
    <property type="molecule type" value="Genomic_DNA"/>
</dbReference>
<name>A0A136ISN4_9PEZI</name>
<sequence>MPLFETAAGRSGPSAATAALREISTWAQTPSARRCCLHAARIYKLLLNRRFSDAIRLHSMVALFQASLVLGLFVFVMPDTALGSDTQMPFNLIEEEVDWVSLSTVGLSQEGSSGAAGWESAASRFILNGGRMYMADSIVSGGYVQARKCWLRCVHLMLSLGRWNSRIFSRILHVMADSLTDLETGGVDDAGQQTTG</sequence>
<dbReference type="AlphaFoldDB" id="A0A136ISN4"/>
<dbReference type="Proteomes" id="UP000070501">
    <property type="component" value="Unassembled WGS sequence"/>
</dbReference>
<accession>A0A136ISN4</accession>
<reference evidence="3" key="1">
    <citation type="submission" date="2016-02" db="EMBL/GenBank/DDBJ databases">
        <title>Draft genome sequence of Microdochium bolleyi, a fungal endophyte of beachgrass.</title>
        <authorList>
            <consortium name="DOE Joint Genome Institute"/>
            <person name="David A.S."/>
            <person name="May G."/>
            <person name="Haridas S."/>
            <person name="Lim J."/>
            <person name="Wang M."/>
            <person name="Labutti K."/>
            <person name="Lipzen A."/>
            <person name="Barry K."/>
            <person name="Grigoriev I.V."/>
        </authorList>
    </citation>
    <scope>NUCLEOTIDE SEQUENCE [LARGE SCALE GENOMIC DNA]</scope>
    <source>
        <strain evidence="3">J235TASD1</strain>
    </source>
</reference>
<organism evidence="2 3">
    <name type="scientific">Microdochium bolleyi</name>
    <dbReference type="NCBI Taxonomy" id="196109"/>
    <lineage>
        <taxon>Eukaryota</taxon>
        <taxon>Fungi</taxon>
        <taxon>Dikarya</taxon>
        <taxon>Ascomycota</taxon>
        <taxon>Pezizomycotina</taxon>
        <taxon>Sordariomycetes</taxon>
        <taxon>Xylariomycetidae</taxon>
        <taxon>Xylariales</taxon>
        <taxon>Microdochiaceae</taxon>
        <taxon>Microdochium</taxon>
    </lineage>
</organism>
<dbReference type="STRING" id="196109.A0A136ISN4"/>
<keyword evidence="1" id="KW-0812">Transmembrane</keyword>
<evidence type="ECO:0000256" key="1">
    <source>
        <dbReference type="SAM" id="Phobius"/>
    </source>
</evidence>
<proteinExistence type="predicted"/>
<protein>
    <submittedName>
        <fullName evidence="2">Uncharacterized protein</fullName>
    </submittedName>
</protein>
<dbReference type="InParanoid" id="A0A136ISN4"/>
<keyword evidence="1" id="KW-1133">Transmembrane helix</keyword>
<evidence type="ECO:0000313" key="3">
    <source>
        <dbReference type="Proteomes" id="UP000070501"/>
    </source>
</evidence>
<dbReference type="OrthoDB" id="4777695at2759"/>
<keyword evidence="1" id="KW-0472">Membrane</keyword>